<dbReference type="EMBL" id="CBXG010000039">
    <property type="protein sequence ID" value="CDM05781.1"/>
    <property type="molecule type" value="Genomic_DNA"/>
</dbReference>
<accession>W6P6R1</accession>
<evidence type="ECO:0000313" key="2">
    <source>
        <dbReference type="Proteomes" id="UP000019380"/>
    </source>
</evidence>
<sequence length="39" mass="4561">MRNRKDVWARLKKICPLVTSIFANTNSPHFAYIDKKQGL</sequence>
<dbReference type="AlphaFoldDB" id="W6P6R1"/>
<gene>
    <name evidence="1" type="ORF">BN890_33740</name>
</gene>
<proteinExistence type="predicted"/>
<evidence type="ECO:0000313" key="1">
    <source>
        <dbReference type="EMBL" id="CDM05781.1"/>
    </source>
</evidence>
<organism evidence="1 2">
    <name type="scientific">Bacteroides xylanisolvens SD CC 1b</name>
    <dbReference type="NCBI Taxonomy" id="702447"/>
    <lineage>
        <taxon>Bacteria</taxon>
        <taxon>Pseudomonadati</taxon>
        <taxon>Bacteroidota</taxon>
        <taxon>Bacteroidia</taxon>
        <taxon>Bacteroidales</taxon>
        <taxon>Bacteroidaceae</taxon>
        <taxon>Bacteroides</taxon>
    </lineage>
</organism>
<reference evidence="1 2" key="1">
    <citation type="submission" date="2013-12" db="EMBL/GenBank/DDBJ databases">
        <title>Improved hybrid genome assemblies of Bacteroides xylanisolvens SD CC 1b and Bacteroides xylanisolvens SD CC 2a using Illumina and 454 Sequencing.</title>
        <authorList>
            <person name="Ramaraj T."/>
            <person name="Sundararajan A."/>
            <person name="Mudge J."/>
            <person name="Schilkey F.D."/>
            <person name="Delvecchio V."/>
            <person name="Donlon M."/>
            <person name="Ziemer C."/>
        </authorList>
    </citation>
    <scope>NUCLEOTIDE SEQUENCE [LARGE SCALE GENOMIC DNA]</scope>
</reference>
<comment type="caution">
    <text evidence="1">The sequence shown here is derived from an EMBL/GenBank/DDBJ whole genome shotgun (WGS) entry which is preliminary data.</text>
</comment>
<protein>
    <submittedName>
        <fullName evidence="1">Uncharacterized protein</fullName>
    </submittedName>
</protein>
<dbReference type="Proteomes" id="UP000019380">
    <property type="component" value="Unassembled WGS sequence"/>
</dbReference>
<name>W6P6R1_9BACE</name>